<feature type="transmembrane region" description="Helical" evidence="1">
    <location>
        <begin position="83"/>
        <end position="105"/>
    </location>
</feature>
<feature type="domain" description="Inositolphosphotransferase Aur1/Ipt1" evidence="2">
    <location>
        <begin position="89"/>
        <end position="230"/>
    </location>
</feature>
<evidence type="ECO:0000313" key="3">
    <source>
        <dbReference type="EMBL" id="PZR06078.1"/>
    </source>
</evidence>
<feature type="transmembrane region" description="Helical" evidence="1">
    <location>
        <begin position="192"/>
        <end position="208"/>
    </location>
</feature>
<accession>A0A2W5UAT5</accession>
<comment type="caution">
    <text evidence="3">The sequence shown here is derived from an EMBL/GenBank/DDBJ whole genome shotgun (WGS) entry which is preliminary data.</text>
</comment>
<dbReference type="Proteomes" id="UP000249061">
    <property type="component" value="Unassembled WGS sequence"/>
</dbReference>
<organism evidence="3 4">
    <name type="scientific">Archangium gephyra</name>
    <dbReference type="NCBI Taxonomy" id="48"/>
    <lineage>
        <taxon>Bacteria</taxon>
        <taxon>Pseudomonadati</taxon>
        <taxon>Myxococcota</taxon>
        <taxon>Myxococcia</taxon>
        <taxon>Myxococcales</taxon>
        <taxon>Cystobacterineae</taxon>
        <taxon>Archangiaceae</taxon>
        <taxon>Archangium</taxon>
    </lineage>
</organism>
<keyword evidence="1" id="KW-0472">Membrane</keyword>
<keyword evidence="1" id="KW-1133">Transmembrane helix</keyword>
<evidence type="ECO:0000256" key="1">
    <source>
        <dbReference type="SAM" id="Phobius"/>
    </source>
</evidence>
<feature type="transmembrane region" description="Helical" evidence="1">
    <location>
        <begin position="43"/>
        <end position="63"/>
    </location>
</feature>
<dbReference type="EMBL" id="QFQP01000040">
    <property type="protein sequence ID" value="PZR06078.1"/>
    <property type="molecule type" value="Genomic_DNA"/>
</dbReference>
<gene>
    <name evidence="3" type="ORF">DI536_30970</name>
</gene>
<dbReference type="InterPro" id="IPR026841">
    <property type="entry name" value="Aur1/Ipt1"/>
</dbReference>
<feature type="transmembrane region" description="Helical" evidence="1">
    <location>
        <begin position="117"/>
        <end position="135"/>
    </location>
</feature>
<name>A0A2W5UAT5_9BACT</name>
<dbReference type="InterPro" id="IPR036938">
    <property type="entry name" value="PAP2/HPO_sf"/>
</dbReference>
<reference evidence="3 4" key="1">
    <citation type="submission" date="2017-08" db="EMBL/GenBank/DDBJ databases">
        <title>Infants hospitalized years apart are colonized by the same room-sourced microbial strains.</title>
        <authorList>
            <person name="Brooks B."/>
            <person name="Olm M.R."/>
            <person name="Firek B.A."/>
            <person name="Baker R."/>
            <person name="Thomas B.C."/>
            <person name="Morowitz M.J."/>
            <person name="Banfield J.F."/>
        </authorList>
    </citation>
    <scope>NUCLEOTIDE SEQUENCE [LARGE SCALE GENOMIC DNA]</scope>
    <source>
        <strain evidence="3">S2_003_000_R2_14</strain>
    </source>
</reference>
<dbReference type="GO" id="GO:0016020">
    <property type="term" value="C:membrane"/>
    <property type="evidence" value="ECO:0007669"/>
    <property type="project" value="UniProtKB-SubCell"/>
</dbReference>
<proteinExistence type="predicted"/>
<evidence type="ECO:0000313" key="4">
    <source>
        <dbReference type="Proteomes" id="UP000249061"/>
    </source>
</evidence>
<evidence type="ECO:0000259" key="2">
    <source>
        <dbReference type="Pfam" id="PF14378"/>
    </source>
</evidence>
<feature type="transmembrane region" description="Helical" evidence="1">
    <location>
        <begin position="214"/>
        <end position="232"/>
    </location>
</feature>
<dbReference type="Pfam" id="PF14378">
    <property type="entry name" value="PAP2_3"/>
    <property type="match status" value="1"/>
</dbReference>
<dbReference type="SUPFAM" id="SSF48317">
    <property type="entry name" value="Acid phosphatase/Vanadium-dependent haloperoxidase"/>
    <property type="match status" value="1"/>
</dbReference>
<sequence length="266" mass="29362">MAEVVVQGDDLAPAGVGTARMAFAPHLREDLERFEALIEHRPLWQRVSAITIACLVHGTVYFGANHFPSREPRLLQLTAFDHWVPFIPLTAIIYMSAVPLSLVAFMTLKRVIDMRHFLEVFVVTVLVAGVVHWAVPTTYPRELFPLDTAAHPTGWLLELVRRVDTPSSCFPSLHVGLAFSGALALRQVHRRGWWAFLAWAVAIAISTLTTKQHYAADIVGGLVLAFVAVGLVERLNRRFETLASIRKAESRAPELANAAPADTSSS</sequence>
<feature type="transmembrane region" description="Helical" evidence="1">
    <location>
        <begin position="165"/>
        <end position="185"/>
    </location>
</feature>
<dbReference type="AlphaFoldDB" id="A0A2W5UAT5"/>
<dbReference type="Gene3D" id="1.20.144.10">
    <property type="entry name" value="Phosphatidic acid phosphatase type 2/haloperoxidase"/>
    <property type="match status" value="1"/>
</dbReference>
<keyword evidence="1" id="KW-0812">Transmembrane</keyword>
<protein>
    <recommendedName>
        <fullName evidence="2">Inositolphosphotransferase Aur1/Ipt1 domain-containing protein</fullName>
    </recommendedName>
</protein>